<dbReference type="PROSITE" id="PS01071">
    <property type="entry name" value="GRPE"/>
    <property type="match status" value="1"/>
</dbReference>
<dbReference type="EMBL" id="JBGEWD010000001">
    <property type="protein sequence ID" value="MEY7998974.1"/>
    <property type="molecule type" value="Genomic_DNA"/>
</dbReference>
<protein>
    <recommendedName>
        <fullName evidence="3 4">Protein GrpE</fullName>
    </recommendedName>
    <alternativeName>
        <fullName evidence="3">HSP-70 cofactor</fullName>
    </alternativeName>
</protein>
<organism evidence="7 8">
    <name type="scientific">Clostridium moutaii</name>
    <dbReference type="NCBI Taxonomy" id="3240932"/>
    <lineage>
        <taxon>Bacteria</taxon>
        <taxon>Bacillati</taxon>
        <taxon>Bacillota</taxon>
        <taxon>Clostridia</taxon>
        <taxon>Eubacteriales</taxon>
        <taxon>Clostridiaceae</taxon>
        <taxon>Clostridium</taxon>
    </lineage>
</organism>
<evidence type="ECO:0000256" key="4">
    <source>
        <dbReference type="RuleBase" id="RU000639"/>
    </source>
</evidence>
<dbReference type="Gene3D" id="2.30.22.10">
    <property type="entry name" value="Head domain of nucleotide exchange factor GrpE"/>
    <property type="match status" value="1"/>
</dbReference>
<comment type="subcellular location">
    <subcellularLocation>
        <location evidence="3">Cytoplasm</location>
    </subcellularLocation>
</comment>
<dbReference type="InterPro" id="IPR000740">
    <property type="entry name" value="GrpE"/>
</dbReference>
<accession>A0ABV4BJK0</accession>
<dbReference type="SUPFAM" id="SSF58014">
    <property type="entry name" value="Coiled-coil domain of nucleotide exchange factor GrpE"/>
    <property type="match status" value="1"/>
</dbReference>
<dbReference type="SUPFAM" id="SSF51064">
    <property type="entry name" value="Head domain of nucleotide exchange factor GrpE"/>
    <property type="match status" value="1"/>
</dbReference>
<feature type="compositionally biased region" description="Basic and acidic residues" evidence="6">
    <location>
        <begin position="1"/>
        <end position="47"/>
    </location>
</feature>
<dbReference type="PRINTS" id="PR00773">
    <property type="entry name" value="GRPEPROTEIN"/>
</dbReference>
<dbReference type="HAMAP" id="MF_01151">
    <property type="entry name" value="GrpE"/>
    <property type="match status" value="1"/>
</dbReference>
<evidence type="ECO:0000256" key="5">
    <source>
        <dbReference type="RuleBase" id="RU004478"/>
    </source>
</evidence>
<feature type="compositionally biased region" description="Acidic residues" evidence="6">
    <location>
        <begin position="48"/>
        <end position="62"/>
    </location>
</feature>
<dbReference type="InterPro" id="IPR009012">
    <property type="entry name" value="GrpE_head"/>
</dbReference>
<dbReference type="PANTHER" id="PTHR21237">
    <property type="entry name" value="GRPE PROTEIN"/>
    <property type="match status" value="1"/>
</dbReference>
<sequence length="237" mass="27623">MDAQNIKKECAEKENSCCGEDKNSVKDEKVDLDEELQKSDKENVKDETEVDYEEKADDETEVKDDGNNEKEDELKEKRINLQKELKKENFKLKDENNKIMNEIKALKDRLSRTKAEYDNFRKRTSKEKEGIYSDACKDILKEVLPVLDNLERAVKVEGNAEDLKKGVEMTVKQFNTALEKLNVEEIPSEGKFNPNVHNAVMHIEDDSYDKNFIVEVFQKGYKRDDKIIRYSMVKVAN</sequence>
<proteinExistence type="inferred from homology"/>
<comment type="function">
    <text evidence="3 4">Participates actively in the response to hyperosmotic and heat shock by preventing the aggregation of stress-denatured proteins, in association with DnaK and GrpE. It is the nucleotide exchange factor for DnaK and may function as a thermosensor. Unfolded proteins bind initially to DnaJ; upon interaction with the DnaJ-bound protein, DnaK hydrolyzes its bound ATP, resulting in the formation of a stable complex. GrpE releases ADP from DnaK; ATP binding to DnaK triggers the release of the substrate protein, thus completing the reaction cycle. Several rounds of ATP-dependent interactions between DnaJ, DnaK and GrpE are required for fully efficient folding.</text>
</comment>
<dbReference type="Pfam" id="PF01025">
    <property type="entry name" value="GrpE"/>
    <property type="match status" value="1"/>
</dbReference>
<dbReference type="PANTHER" id="PTHR21237:SF23">
    <property type="entry name" value="GRPE PROTEIN HOMOLOG, MITOCHONDRIAL"/>
    <property type="match status" value="1"/>
</dbReference>
<dbReference type="CDD" id="cd00446">
    <property type="entry name" value="GrpE"/>
    <property type="match status" value="1"/>
</dbReference>
<feature type="region of interest" description="Disordered" evidence="6">
    <location>
        <begin position="1"/>
        <end position="76"/>
    </location>
</feature>
<keyword evidence="3" id="KW-0963">Cytoplasm</keyword>
<dbReference type="NCBIfam" id="NF010757">
    <property type="entry name" value="PRK14160.1"/>
    <property type="match status" value="1"/>
</dbReference>
<keyword evidence="8" id="KW-1185">Reference proteome</keyword>
<evidence type="ECO:0000256" key="1">
    <source>
        <dbReference type="ARBA" id="ARBA00009054"/>
    </source>
</evidence>
<comment type="caution">
    <text evidence="7">The sequence shown here is derived from an EMBL/GenBank/DDBJ whole genome shotgun (WGS) entry which is preliminary data.</text>
</comment>
<keyword evidence="3 4" id="KW-0346">Stress response</keyword>
<dbReference type="InterPro" id="IPR013805">
    <property type="entry name" value="GrpE_CC"/>
</dbReference>
<keyword evidence="2 3" id="KW-0143">Chaperone</keyword>
<comment type="similarity">
    <text evidence="1 3 5">Belongs to the GrpE family.</text>
</comment>
<evidence type="ECO:0000313" key="7">
    <source>
        <dbReference type="EMBL" id="MEY7998974.1"/>
    </source>
</evidence>
<comment type="subunit">
    <text evidence="3">Homodimer.</text>
</comment>
<reference evidence="7 8" key="1">
    <citation type="submission" date="2024-08" db="EMBL/GenBank/DDBJ databases">
        <title>Clostridium lapicellarii sp. nov., and Clostridium renhuaiense sp. nov., two species isolated from the mud in a fermentation cellar used for producing sauce-flavour Chinese liquors.</title>
        <authorList>
            <person name="Yang F."/>
            <person name="Wang H."/>
            <person name="Chen L.Q."/>
            <person name="Zhou N."/>
            <person name="Lu J.J."/>
            <person name="Pu X.X."/>
            <person name="Wan B."/>
            <person name="Wang L."/>
            <person name="Liu S.J."/>
        </authorList>
    </citation>
    <scope>NUCLEOTIDE SEQUENCE [LARGE SCALE GENOMIC DNA]</scope>
    <source>
        <strain evidence="7 8">MT-5</strain>
    </source>
</reference>
<evidence type="ECO:0000256" key="3">
    <source>
        <dbReference type="HAMAP-Rule" id="MF_01151"/>
    </source>
</evidence>
<evidence type="ECO:0000313" key="8">
    <source>
        <dbReference type="Proteomes" id="UP001564657"/>
    </source>
</evidence>
<dbReference type="Gene3D" id="3.90.20.20">
    <property type="match status" value="1"/>
</dbReference>
<evidence type="ECO:0000256" key="2">
    <source>
        <dbReference type="ARBA" id="ARBA00023186"/>
    </source>
</evidence>
<dbReference type="Proteomes" id="UP001564657">
    <property type="component" value="Unassembled WGS sequence"/>
</dbReference>
<feature type="compositionally biased region" description="Basic and acidic residues" evidence="6">
    <location>
        <begin position="63"/>
        <end position="76"/>
    </location>
</feature>
<gene>
    <name evidence="3 7" type="primary">grpE</name>
    <name evidence="7" type="ORF">AB8U03_01965</name>
</gene>
<name>A0ABV4BJK0_9CLOT</name>
<evidence type="ECO:0000256" key="6">
    <source>
        <dbReference type="SAM" id="MobiDB-lite"/>
    </source>
</evidence>